<keyword evidence="1" id="KW-0677">Repeat</keyword>
<evidence type="ECO:0000313" key="6">
    <source>
        <dbReference type="EMBL" id="BAN04065.1"/>
    </source>
</evidence>
<dbReference type="Pfam" id="PF02494">
    <property type="entry name" value="HYR"/>
    <property type="match status" value="1"/>
</dbReference>
<evidence type="ECO:0008006" key="8">
    <source>
        <dbReference type="Google" id="ProtNLM"/>
    </source>
</evidence>
<evidence type="ECO:0000259" key="4">
    <source>
        <dbReference type="Pfam" id="PF02494"/>
    </source>
</evidence>
<evidence type="ECO:0000313" key="7">
    <source>
        <dbReference type="Proteomes" id="UP000011863"/>
    </source>
</evidence>
<dbReference type="InterPro" id="IPR003410">
    <property type="entry name" value="HYR_dom"/>
</dbReference>
<dbReference type="KEGG" id="aym:YM304_37510"/>
<proteinExistence type="predicted"/>
<dbReference type="InterPro" id="IPR009030">
    <property type="entry name" value="Growth_fac_rcpt_cys_sf"/>
</dbReference>
<feature type="chain" id="PRO_5025342893" description="HYR domain-containing protein" evidence="3">
    <location>
        <begin position="28"/>
        <end position="1054"/>
    </location>
</feature>
<dbReference type="SMART" id="SM01411">
    <property type="entry name" value="Ephrin_rec_like"/>
    <property type="match status" value="9"/>
</dbReference>
<organism evidence="6 7">
    <name type="scientific">Ilumatobacter coccineus (strain NBRC 103263 / KCTC 29153 / YM16-304)</name>
    <dbReference type="NCBI Taxonomy" id="1313172"/>
    <lineage>
        <taxon>Bacteria</taxon>
        <taxon>Bacillati</taxon>
        <taxon>Actinomycetota</taxon>
        <taxon>Acidimicrobiia</taxon>
        <taxon>Acidimicrobiales</taxon>
        <taxon>Ilumatobacteraceae</taxon>
        <taxon>Ilumatobacter</taxon>
    </lineage>
</organism>
<dbReference type="AlphaFoldDB" id="A0A6C7EGF7"/>
<dbReference type="InterPro" id="IPR011641">
    <property type="entry name" value="Tyr-kin_ephrin_A/B_rcpt-like"/>
</dbReference>
<dbReference type="SUPFAM" id="SSF57184">
    <property type="entry name" value="Growth factor receptor domain"/>
    <property type="match status" value="3"/>
</dbReference>
<gene>
    <name evidence="6" type="ORF">YM304_37510</name>
</gene>
<dbReference type="OrthoDB" id="4855196at2"/>
<evidence type="ECO:0000259" key="5">
    <source>
        <dbReference type="Pfam" id="PF07699"/>
    </source>
</evidence>
<dbReference type="Proteomes" id="UP000011863">
    <property type="component" value="Chromosome"/>
</dbReference>
<protein>
    <recommendedName>
        <fullName evidence="8">HYR domain-containing protein</fullName>
    </recommendedName>
</protein>
<keyword evidence="3" id="KW-0732">Signal</keyword>
<reference evidence="6 7" key="1">
    <citation type="journal article" date="2013" name="Int. J. Syst. Evol. Microbiol.">
        <title>Ilumatobacter nonamiense sp. nov. and Ilumatobacter coccineum sp. nov., isolated from seashore sand.</title>
        <authorList>
            <person name="Matsumoto A."/>
            <person name="Kasai H."/>
            <person name="Matsuo Y."/>
            <person name="Shizuri Y."/>
            <person name="Ichikawa N."/>
            <person name="Fujita N."/>
            <person name="Omura S."/>
            <person name="Takahashi Y."/>
        </authorList>
    </citation>
    <scope>NUCLEOTIDE SEQUENCE [LARGE SCALE GENOMIC DNA]</scope>
    <source>
        <strain evidence="7">NBRC 103263 / KCTC 29153 / YM16-304</strain>
    </source>
</reference>
<evidence type="ECO:0000256" key="3">
    <source>
        <dbReference type="SAM" id="SignalP"/>
    </source>
</evidence>
<sequence>MKFRWMIAAAFAVAGLGLVSEATPVVAAAPCAAGTYGPSGMDPCTPASPGHFVPDAGADEQIECDAGRYQDLPGQTSCIDASQGFHVPAPGATEELPCLAPTYQDLVGSSSCKDAPAGSYVVDDEATEPTPCSPGTWQADTGQVSCDDVEPGFFTSISGASTQSPCPVGYFQDQPGQTLCIAAPAGHFVPDVEATESTPCAAGTWQAATGESACDPAAAGHYVPDSGADEQLQCDVGTHQDEAGQTSCKLAPAGTFVDSLGAEDPTPCPAGTYQTATGSTSCIDAEAGTYVPDAGSAVPGTDCPVGRYQDQTGQSSCELAPAGTFVDTPGADEPTPCAAGRYQELAESTECVDADAGTFVSGEGSAVPGTDCPAGRYQDETGQTSCKVAPAGSFVATPAATEPTPCAVGSYQTSTESTSCVDADPGTFVAGTGSAVPGTVCPVGEYQDLAGQAACKPAPAGGFVDVEGSRDFTPCPVGYHQPTQGQSGCIPAPAGGFVDVEGAPDFTPCPVGRYQPALAQSSCLLSPPGHFVALPGASEARPCIGGTYQPDPGAMTCRVVAIDFYSAGPGATEQTACDAGFTTNGTTGATACVAIVGPTITVPDDLIVRTDDSEGRVVEFAVSVTDDVDGAVVDCSAQSGDRFPIGDTVVSCQATDLSSTTSFASFTITVELVPRFATGVAPARLLETRSSSPTVDGEAQGLDRLPPGNQLRLQVAGRAGVDPDARAAIVNVTAIGPSSVGYITVHPCLDTAPTASSLNFSAGRTAGNEIIAELDDTGAICVFNSAETHLAIDVVGQVPQTSNYLPIGPARLTDTRSTGSTVDDIDVGGGPNPSGDTIVVPVVERAGVSTDARAVVINVTAVRPDTSGYATVHPCLDDTPLSASLNFEAGTTRGNEIIAELDDEGRLCVFTKGATHITVDVVGEFAGVSDFQAVSPARLLDSRPDGTTVDGHQQATGAIRAGQTLRVEARFFGAPEAPDGLVANVTAIRPLAVGFLTVWNCVGDPPLASSLNFGTGDIVGNDLIIDLDDGEFCVYASATTHITIDAVGYQTIAG</sequence>
<evidence type="ECO:0000256" key="2">
    <source>
        <dbReference type="SAM" id="MobiDB-lite"/>
    </source>
</evidence>
<feature type="domain" description="HYR" evidence="4">
    <location>
        <begin position="598"/>
        <end position="670"/>
    </location>
</feature>
<evidence type="ECO:0000256" key="1">
    <source>
        <dbReference type="ARBA" id="ARBA00022737"/>
    </source>
</evidence>
<accession>A0A6C7EGF7</accession>
<keyword evidence="7" id="KW-1185">Reference proteome</keyword>
<feature type="region of interest" description="Disordered" evidence="2">
    <location>
        <begin position="809"/>
        <end position="833"/>
    </location>
</feature>
<dbReference type="Pfam" id="PF07699">
    <property type="entry name" value="Ephrin_rec_like"/>
    <property type="match status" value="1"/>
</dbReference>
<name>A0A6C7EGF7_ILUCY</name>
<dbReference type="Gene3D" id="2.10.50.10">
    <property type="entry name" value="Tumor Necrosis Factor Receptor, subunit A, domain 2"/>
    <property type="match status" value="8"/>
</dbReference>
<dbReference type="EMBL" id="AP012057">
    <property type="protein sequence ID" value="BAN04065.1"/>
    <property type="molecule type" value="Genomic_DNA"/>
</dbReference>
<dbReference type="PANTHER" id="PTHR46967:SF1">
    <property type="entry name" value="KERATIN-ASSOCIATED PROTEIN 16-1-LIKE"/>
    <property type="match status" value="1"/>
</dbReference>
<feature type="signal peptide" evidence="3">
    <location>
        <begin position="1"/>
        <end position="27"/>
    </location>
</feature>
<dbReference type="PANTHER" id="PTHR46967">
    <property type="entry name" value="INSULIN-LIKE GROWTH FACTOR BINDING PROTEIN,N-TERMINAL"/>
    <property type="match status" value="1"/>
</dbReference>
<feature type="domain" description="Tyrosine-protein kinase ephrin type A/B receptor-like" evidence="5">
    <location>
        <begin position="288"/>
        <end position="337"/>
    </location>
</feature>